<feature type="binding site" evidence="20">
    <location>
        <position position="258"/>
    </location>
    <ligand>
        <name>Zn(2+)</name>
        <dbReference type="ChEBI" id="CHEBI:29105"/>
        <note>catalytic</note>
    </ligand>
</feature>
<organism evidence="22 23">
    <name type="scientific">Leptospira ognonensis</name>
    <dbReference type="NCBI Taxonomy" id="2484945"/>
    <lineage>
        <taxon>Bacteria</taxon>
        <taxon>Pseudomonadati</taxon>
        <taxon>Spirochaetota</taxon>
        <taxon>Spirochaetia</taxon>
        <taxon>Leptospirales</taxon>
        <taxon>Leptospiraceae</taxon>
        <taxon>Leptospira</taxon>
    </lineage>
</organism>
<feature type="binding site" evidence="20">
    <location>
        <position position="353"/>
    </location>
    <ligand>
        <name>GTP</name>
        <dbReference type="ChEBI" id="CHEBI:37565"/>
    </ligand>
</feature>
<keyword evidence="13 20" id="KW-0460">Magnesium</keyword>
<feature type="binding site" evidence="20">
    <location>
        <position position="31"/>
    </location>
    <ligand>
        <name>D-ribulose 5-phosphate</name>
        <dbReference type="ChEBI" id="CHEBI:58121"/>
    </ligand>
</feature>
<dbReference type="PANTHER" id="PTHR21327:SF18">
    <property type="entry name" value="3,4-DIHYDROXY-2-BUTANONE 4-PHOSPHATE SYNTHASE"/>
    <property type="match status" value="1"/>
</dbReference>
<dbReference type="EC" id="3.5.4.25" evidence="20"/>
<evidence type="ECO:0000256" key="4">
    <source>
        <dbReference type="ARBA" id="ARBA00004853"/>
    </source>
</evidence>
<comment type="catalytic activity">
    <reaction evidence="19 20">
        <text>GTP + 4 H2O = 2,5-diamino-6-hydroxy-4-(5-phosphoribosylamino)-pyrimidine + formate + 2 phosphate + 3 H(+)</text>
        <dbReference type="Rhea" id="RHEA:23704"/>
        <dbReference type="ChEBI" id="CHEBI:15377"/>
        <dbReference type="ChEBI" id="CHEBI:15378"/>
        <dbReference type="ChEBI" id="CHEBI:15740"/>
        <dbReference type="ChEBI" id="CHEBI:37565"/>
        <dbReference type="ChEBI" id="CHEBI:43474"/>
        <dbReference type="ChEBI" id="CHEBI:58614"/>
        <dbReference type="EC" id="3.5.4.25"/>
    </reaction>
</comment>
<evidence type="ECO:0000256" key="7">
    <source>
        <dbReference type="ARBA" id="ARBA00008976"/>
    </source>
</evidence>
<dbReference type="FunFam" id="3.90.870.10:FF:000001">
    <property type="entry name" value="Riboflavin biosynthesis protein RibBA"/>
    <property type="match status" value="1"/>
</dbReference>
<dbReference type="InterPro" id="IPR000926">
    <property type="entry name" value="RibA"/>
</dbReference>
<feature type="site" description="Essential for DHBP synthase activity" evidence="20">
    <location>
        <position position="165"/>
    </location>
</feature>
<comment type="cofactor">
    <cofactor evidence="20">
        <name>Mg(2+)</name>
        <dbReference type="ChEBI" id="CHEBI:18420"/>
    </cofactor>
    <cofactor evidence="20">
        <name>Mn(2+)</name>
        <dbReference type="ChEBI" id="CHEBI:29035"/>
    </cofactor>
    <text evidence="20">Binds 2 divalent metal cations per subunit. Magnesium or manganese.</text>
</comment>
<feature type="binding site" evidence="20">
    <location>
        <position position="274"/>
    </location>
    <ligand>
        <name>GTP</name>
        <dbReference type="ChEBI" id="CHEBI:37565"/>
    </ligand>
</feature>
<feature type="binding site" evidence="20">
    <location>
        <position position="27"/>
    </location>
    <ligand>
        <name>Mg(2+)</name>
        <dbReference type="ChEBI" id="CHEBI:18420"/>
        <label>1</label>
    </ligand>
</feature>
<dbReference type="FunFam" id="3.40.50.10990:FF:000001">
    <property type="entry name" value="Riboflavin biosynthesis protein RibBA"/>
    <property type="match status" value="1"/>
</dbReference>
<comment type="caution">
    <text evidence="22">The sequence shown here is derived from an EMBL/GenBank/DDBJ whole genome shotgun (WGS) entry which is preliminary data.</text>
</comment>
<feature type="binding site" evidence="20">
    <location>
        <begin position="296"/>
        <end position="298"/>
    </location>
    <ligand>
        <name>GTP</name>
        <dbReference type="ChEBI" id="CHEBI:37565"/>
    </ligand>
</feature>
<dbReference type="Proteomes" id="UP000297693">
    <property type="component" value="Unassembled WGS sequence"/>
</dbReference>
<comment type="cofactor">
    <cofactor evidence="2">
        <name>Mn(2+)</name>
        <dbReference type="ChEBI" id="CHEBI:29035"/>
    </cofactor>
</comment>
<accession>A0A4R9KDG3</accession>
<dbReference type="NCBIfam" id="NF001591">
    <property type="entry name" value="PRK00393.1"/>
    <property type="match status" value="1"/>
</dbReference>
<dbReference type="InterPro" id="IPR032677">
    <property type="entry name" value="GTP_cyclohydro_II"/>
</dbReference>
<evidence type="ECO:0000256" key="1">
    <source>
        <dbReference type="ARBA" id="ARBA00000141"/>
    </source>
</evidence>
<feature type="active site" description="Nucleophile; for GTP cyclohydrolase activity" evidence="20">
    <location>
        <position position="332"/>
    </location>
</feature>
<comment type="cofactor">
    <cofactor evidence="20">
        <name>Zn(2+)</name>
        <dbReference type="ChEBI" id="CHEBI:29105"/>
    </cofactor>
    <text evidence="20">Binds 1 zinc ion per subunit.</text>
</comment>
<keyword evidence="11 20" id="KW-0378">Hydrolase</keyword>
<feature type="binding site" evidence="20">
    <location>
        <begin position="253"/>
        <end position="257"/>
    </location>
    <ligand>
        <name>GTP</name>
        <dbReference type="ChEBI" id="CHEBI:37565"/>
    </ligand>
</feature>
<evidence type="ECO:0000256" key="9">
    <source>
        <dbReference type="ARBA" id="ARBA00022723"/>
    </source>
</evidence>
<dbReference type="EC" id="4.1.99.12" evidence="20"/>
<evidence type="ECO:0000256" key="6">
    <source>
        <dbReference type="ARBA" id="ARBA00005520"/>
    </source>
</evidence>
<feature type="active site" description="Proton acceptor; for GTP cyclohydrolase activity" evidence="20">
    <location>
        <position position="330"/>
    </location>
</feature>
<keyword evidence="10 20" id="KW-0547">Nucleotide-binding</keyword>
<dbReference type="NCBIfam" id="TIGR00505">
    <property type="entry name" value="ribA"/>
    <property type="match status" value="1"/>
</dbReference>
<dbReference type="GO" id="GO:0009231">
    <property type="term" value="P:riboflavin biosynthetic process"/>
    <property type="evidence" value="ECO:0007669"/>
    <property type="project" value="UniProtKB-UniRule"/>
</dbReference>
<evidence type="ECO:0000313" key="23">
    <source>
        <dbReference type="Proteomes" id="UP000297693"/>
    </source>
</evidence>
<evidence type="ECO:0000256" key="10">
    <source>
        <dbReference type="ARBA" id="ARBA00022741"/>
    </source>
</evidence>
<dbReference type="GO" id="GO:0003935">
    <property type="term" value="F:GTP cyclohydrolase II activity"/>
    <property type="evidence" value="ECO:0007669"/>
    <property type="project" value="UniProtKB-UniRule"/>
</dbReference>
<feature type="domain" description="GTP cyclohydrolase II" evidence="21">
    <location>
        <begin position="211"/>
        <end position="374"/>
    </location>
</feature>
<feature type="region of interest" description="GTP cyclohydrolase II" evidence="20">
    <location>
        <begin position="203"/>
        <end position="401"/>
    </location>
</feature>
<dbReference type="Pfam" id="PF00925">
    <property type="entry name" value="GTP_cyclohydro2"/>
    <property type="match status" value="1"/>
</dbReference>
<dbReference type="HAMAP" id="MF_00180">
    <property type="entry name" value="RibB"/>
    <property type="match status" value="1"/>
</dbReference>
<dbReference type="PIRSF" id="PIRSF001259">
    <property type="entry name" value="RibA"/>
    <property type="match status" value="1"/>
</dbReference>
<dbReference type="Gene3D" id="3.40.50.10990">
    <property type="entry name" value="GTP cyclohydrolase II"/>
    <property type="match status" value="1"/>
</dbReference>
<evidence type="ECO:0000256" key="5">
    <source>
        <dbReference type="ARBA" id="ARBA00004904"/>
    </source>
</evidence>
<dbReference type="UniPathway" id="UPA00275">
    <property type="reaction ID" value="UER00399"/>
</dbReference>
<dbReference type="EMBL" id="RQGD01000002">
    <property type="protein sequence ID" value="TGL63869.1"/>
    <property type="molecule type" value="Genomic_DNA"/>
</dbReference>
<dbReference type="GO" id="GO:0000287">
    <property type="term" value="F:magnesium ion binding"/>
    <property type="evidence" value="ECO:0007669"/>
    <property type="project" value="UniProtKB-UniRule"/>
</dbReference>
<dbReference type="RefSeq" id="WP_135621365.1">
    <property type="nucleotide sequence ID" value="NZ_RQGD01000002.1"/>
</dbReference>
<keyword evidence="17 20" id="KW-0511">Multifunctional enzyme</keyword>
<evidence type="ECO:0000256" key="14">
    <source>
        <dbReference type="ARBA" id="ARBA00023134"/>
    </source>
</evidence>
<dbReference type="Pfam" id="PF00926">
    <property type="entry name" value="DHBP_synthase"/>
    <property type="match status" value="1"/>
</dbReference>
<dbReference type="HAMAP" id="MF_01283">
    <property type="entry name" value="RibBA"/>
    <property type="match status" value="1"/>
</dbReference>
<proteinExistence type="inferred from homology"/>
<evidence type="ECO:0000256" key="2">
    <source>
        <dbReference type="ARBA" id="ARBA00001936"/>
    </source>
</evidence>
<feature type="binding site" evidence="20">
    <location>
        <position position="269"/>
    </location>
    <ligand>
        <name>Zn(2+)</name>
        <dbReference type="ChEBI" id="CHEBI:29105"/>
        <note>catalytic</note>
    </ligand>
</feature>
<feature type="site" description="Essential for DHBP synthase activity" evidence="20">
    <location>
        <position position="127"/>
    </location>
</feature>
<evidence type="ECO:0000256" key="18">
    <source>
        <dbReference type="ARBA" id="ARBA00043932"/>
    </source>
</evidence>
<evidence type="ECO:0000256" key="20">
    <source>
        <dbReference type="HAMAP-Rule" id="MF_01283"/>
    </source>
</evidence>
<evidence type="ECO:0000256" key="3">
    <source>
        <dbReference type="ARBA" id="ARBA00002284"/>
    </source>
</evidence>
<feature type="region of interest" description="DHBP synthase" evidence="20">
    <location>
        <begin position="1"/>
        <end position="202"/>
    </location>
</feature>
<dbReference type="InterPro" id="IPR036144">
    <property type="entry name" value="RibA-like_sf"/>
</dbReference>
<dbReference type="NCBIfam" id="NF006803">
    <property type="entry name" value="PRK09311.1"/>
    <property type="match status" value="1"/>
</dbReference>
<comment type="function">
    <text evidence="3 20">Catalyzes the conversion of D-ribulose 5-phosphate to formate and 3,4-dihydroxy-2-butanone 4-phosphate.</text>
</comment>
<feature type="binding site" evidence="20">
    <location>
        <position position="165"/>
    </location>
    <ligand>
        <name>D-ribulose 5-phosphate</name>
        <dbReference type="ChEBI" id="CHEBI:58121"/>
    </ligand>
</feature>
<dbReference type="OrthoDB" id="9793111at2"/>
<dbReference type="GO" id="GO:0008686">
    <property type="term" value="F:3,4-dihydroxy-2-butanone-4-phosphate synthase activity"/>
    <property type="evidence" value="ECO:0007669"/>
    <property type="project" value="UniProtKB-UniRule"/>
</dbReference>
<dbReference type="PANTHER" id="PTHR21327">
    <property type="entry name" value="GTP CYCLOHYDROLASE II-RELATED"/>
    <property type="match status" value="1"/>
</dbReference>
<dbReference type="SUPFAM" id="SSF55821">
    <property type="entry name" value="YrdC/RibB"/>
    <property type="match status" value="1"/>
</dbReference>
<keyword evidence="23" id="KW-1185">Reference proteome</keyword>
<keyword evidence="9 20" id="KW-0479">Metal-binding</keyword>
<keyword evidence="15 20" id="KW-0464">Manganese</keyword>
<dbReference type="SUPFAM" id="SSF142695">
    <property type="entry name" value="RibA-like"/>
    <property type="match status" value="1"/>
</dbReference>
<comment type="pathway">
    <text evidence="5 20">Cofactor biosynthesis; riboflavin biosynthesis; 2-hydroxy-3-oxobutyl phosphate from D-ribulose 5-phosphate: step 1/1.</text>
</comment>
<dbReference type="AlphaFoldDB" id="A0A4R9KDG3"/>
<evidence type="ECO:0000256" key="16">
    <source>
        <dbReference type="ARBA" id="ARBA00023239"/>
    </source>
</evidence>
<sequence>MIRPIQEAIEEIRQGKMIILVDSEDRENEGDLLVASEFADKDMINFMATFGRGLICVPMQAERLRKLGLGKMVDDISVGDKHGTAFTVSVDAKEGATTGISAFDRAKTVQVLLDEKSVPSDLARPGHMFPLQAVAGGVLRRAGHTEAAVDLAKLAGLYPSGVICEILNDDGTMARLPDLEKFAKTHNLNIYTIEDLIRYRQTEEKLIHLEVEANLPTEYGDFKIRAYSTQIDDKIHIALVKGNVDTNVPVLVRVHSECLTGDVFFSQRCDCGSQLHSALKMIENEGSGVLLYMRQEGRGIGIINKLKAYNLQEGGLDTVEANEKLGFAPDLRDYGIGAQILRDIGVNKMKLITNNPRKIVGLEGYNLHVTDRVPIEIVPVAGNARYLNTKKTKLGHLLNLH</sequence>
<evidence type="ECO:0000256" key="11">
    <source>
        <dbReference type="ARBA" id="ARBA00022801"/>
    </source>
</evidence>
<feature type="binding site" evidence="20">
    <location>
        <begin position="26"/>
        <end position="27"/>
    </location>
    <ligand>
        <name>D-ribulose 5-phosphate</name>
        <dbReference type="ChEBI" id="CHEBI:58121"/>
    </ligand>
</feature>
<dbReference type="InterPro" id="IPR017945">
    <property type="entry name" value="DHBP_synth_RibB-like_a/b_dom"/>
</dbReference>
<dbReference type="Gene3D" id="3.90.870.10">
    <property type="entry name" value="DHBP synthase"/>
    <property type="match status" value="1"/>
</dbReference>
<evidence type="ECO:0000256" key="19">
    <source>
        <dbReference type="ARBA" id="ARBA00049295"/>
    </source>
</evidence>
<evidence type="ECO:0000256" key="15">
    <source>
        <dbReference type="ARBA" id="ARBA00023211"/>
    </source>
</evidence>
<feature type="binding site" evidence="20">
    <location>
        <position position="318"/>
    </location>
    <ligand>
        <name>GTP</name>
        <dbReference type="ChEBI" id="CHEBI:37565"/>
    </ligand>
</feature>
<dbReference type="NCBIfam" id="TIGR00506">
    <property type="entry name" value="ribB"/>
    <property type="match status" value="1"/>
</dbReference>
<comment type="catalytic activity">
    <reaction evidence="1 20">
        <text>D-ribulose 5-phosphate = (2S)-2-hydroxy-3-oxobutyl phosphate + formate + H(+)</text>
        <dbReference type="Rhea" id="RHEA:18457"/>
        <dbReference type="ChEBI" id="CHEBI:15378"/>
        <dbReference type="ChEBI" id="CHEBI:15740"/>
        <dbReference type="ChEBI" id="CHEBI:58121"/>
        <dbReference type="ChEBI" id="CHEBI:58830"/>
        <dbReference type="EC" id="4.1.99.12"/>
    </reaction>
</comment>
<dbReference type="InterPro" id="IPR000422">
    <property type="entry name" value="DHBP_synthase_RibB"/>
</dbReference>
<feature type="binding site" evidence="20">
    <location>
        <position position="27"/>
    </location>
    <ligand>
        <name>Mg(2+)</name>
        <dbReference type="ChEBI" id="CHEBI:18420"/>
        <label>2</label>
    </ligand>
</feature>
<dbReference type="GO" id="GO:0005829">
    <property type="term" value="C:cytosol"/>
    <property type="evidence" value="ECO:0007669"/>
    <property type="project" value="TreeGrafter"/>
</dbReference>
<keyword evidence="8 20" id="KW-0686">Riboflavin biosynthesis</keyword>
<evidence type="ECO:0000259" key="21">
    <source>
        <dbReference type="Pfam" id="PF00925"/>
    </source>
</evidence>
<dbReference type="GO" id="GO:0005525">
    <property type="term" value="F:GTP binding"/>
    <property type="evidence" value="ECO:0007669"/>
    <property type="project" value="UniProtKB-KW"/>
</dbReference>
<evidence type="ECO:0000313" key="22">
    <source>
        <dbReference type="EMBL" id="TGL63869.1"/>
    </source>
</evidence>
<reference evidence="22" key="1">
    <citation type="journal article" date="2019" name="PLoS Negl. Trop. Dis.">
        <title>Revisiting the worldwide diversity of Leptospira species in the environment.</title>
        <authorList>
            <person name="Vincent A.T."/>
            <person name="Schiettekatte O."/>
            <person name="Bourhy P."/>
            <person name="Veyrier F.J."/>
            <person name="Picardeau M."/>
        </authorList>
    </citation>
    <scope>NUCLEOTIDE SEQUENCE [LARGE SCALE GENOMIC DNA]</scope>
    <source>
        <strain evidence="22">201702476</strain>
    </source>
</reference>
<feature type="binding site" evidence="20">
    <location>
        <begin position="141"/>
        <end position="145"/>
    </location>
    <ligand>
        <name>D-ribulose 5-phosphate</name>
        <dbReference type="ChEBI" id="CHEBI:58121"/>
    </ligand>
</feature>
<dbReference type="HAMAP" id="MF_00179">
    <property type="entry name" value="RibA"/>
    <property type="match status" value="1"/>
</dbReference>
<dbReference type="GO" id="GO:0030145">
    <property type="term" value="F:manganese ion binding"/>
    <property type="evidence" value="ECO:0007669"/>
    <property type="project" value="UniProtKB-UniRule"/>
</dbReference>
<evidence type="ECO:0000256" key="13">
    <source>
        <dbReference type="ARBA" id="ARBA00022842"/>
    </source>
</evidence>
<feature type="binding site" evidence="20">
    <location>
        <position position="144"/>
    </location>
    <ligand>
        <name>Mg(2+)</name>
        <dbReference type="ChEBI" id="CHEBI:18420"/>
        <label>2</label>
    </ligand>
</feature>
<dbReference type="GO" id="GO:0008270">
    <property type="term" value="F:zinc ion binding"/>
    <property type="evidence" value="ECO:0007669"/>
    <property type="project" value="UniProtKB-UniRule"/>
</dbReference>
<feature type="binding site" evidence="20">
    <location>
        <position position="271"/>
    </location>
    <ligand>
        <name>Zn(2+)</name>
        <dbReference type="ChEBI" id="CHEBI:29105"/>
        <note>catalytic</note>
    </ligand>
</feature>
<comment type="pathway">
    <text evidence="4 20">Cofactor biosynthesis; riboflavin biosynthesis; 5-amino-6-(D-ribitylamino)uracil from GTP: step 1/4.</text>
</comment>
<keyword evidence="14 20" id="KW-0342">GTP-binding</keyword>
<dbReference type="InterPro" id="IPR016299">
    <property type="entry name" value="Riboflavin_synth_RibBA"/>
</dbReference>
<keyword evidence="16 20" id="KW-0456">Lyase</keyword>
<evidence type="ECO:0000256" key="17">
    <source>
        <dbReference type="ARBA" id="ARBA00023268"/>
    </source>
</evidence>
<comment type="function">
    <text evidence="18 20">Catalyzes the conversion of GTP to 2,5-diamino-6-ribosylamino-4(3H)-pyrimidinone 5'-phosphate (DARP), formate and pyrophosphate.</text>
</comment>
<feature type="binding site" evidence="20">
    <location>
        <position position="358"/>
    </location>
    <ligand>
        <name>GTP</name>
        <dbReference type="ChEBI" id="CHEBI:37565"/>
    </ligand>
</feature>
<comment type="similarity">
    <text evidence="6 20">In the N-terminal section; belongs to the DHBP synthase family.</text>
</comment>
<keyword evidence="12 20" id="KW-0862">Zinc</keyword>
<protein>
    <recommendedName>
        <fullName evidence="20">Riboflavin biosynthesis protein RibBA</fullName>
    </recommendedName>
    <domain>
        <recommendedName>
            <fullName evidence="20">3,4-dihydroxy-2-butanone 4-phosphate synthase</fullName>
            <shortName evidence="20">DHBP synthase</shortName>
            <ecNumber evidence="20">4.1.99.12</ecNumber>
        </recommendedName>
    </domain>
    <domain>
        <recommendedName>
            <fullName evidence="20">GTP cyclohydrolase-2</fullName>
            <ecNumber evidence="20">3.5.4.25</ecNumber>
        </recommendedName>
        <alternativeName>
            <fullName evidence="20">GTP cyclohydrolase II</fullName>
        </alternativeName>
    </domain>
</protein>
<evidence type="ECO:0000256" key="8">
    <source>
        <dbReference type="ARBA" id="ARBA00022619"/>
    </source>
</evidence>
<dbReference type="CDD" id="cd00641">
    <property type="entry name" value="GTP_cyclohydro2"/>
    <property type="match status" value="1"/>
</dbReference>
<comment type="similarity">
    <text evidence="7 20">In the C-terminal section; belongs to the GTP cyclohydrolase II family.</text>
</comment>
<name>A0A4R9KDG3_9LEPT</name>
<gene>
    <name evidence="20" type="primary">ribBA</name>
    <name evidence="22" type="ORF">EHQ58_00420</name>
</gene>
<evidence type="ECO:0000256" key="12">
    <source>
        <dbReference type="ARBA" id="ARBA00022833"/>
    </source>
</evidence>